<reference evidence="2 4" key="2">
    <citation type="submission" date="2023-12" db="EMBL/GenBank/DDBJ databases">
        <title>Phenotypic and Genomic Characterization of Methanothermobacter wolfeii Strain BSEL, a CO2-Capturing Archaeon with Minimal Nutrient Requirements.</title>
        <authorList>
            <person name="Ale Enriquez F."/>
            <person name="Ahring B.K."/>
        </authorList>
    </citation>
    <scope>NUCLEOTIDE SEQUENCE [LARGE SCALE GENOMIC DNA]</scope>
    <source>
        <strain evidence="2 4">BSEL-1</strain>
    </source>
</reference>
<protein>
    <submittedName>
        <fullName evidence="3">Class I SAM-dependent methyltransferase</fullName>
        <ecNumber evidence="2">2.1.-.-</ecNumber>
    </submittedName>
</protein>
<dbReference type="EC" id="2.1.-.-" evidence="2"/>
<organism evidence="3">
    <name type="scientific">Methanothermobacter wolfeii</name>
    <name type="common">Methanobacterium wolfei</name>
    <dbReference type="NCBI Taxonomy" id="145261"/>
    <lineage>
        <taxon>Archaea</taxon>
        <taxon>Methanobacteriati</taxon>
        <taxon>Methanobacteriota</taxon>
        <taxon>Methanomada group</taxon>
        <taxon>Methanobacteria</taxon>
        <taxon>Methanobacteriales</taxon>
        <taxon>Methanobacteriaceae</taxon>
        <taxon>Methanothermobacter</taxon>
    </lineage>
</organism>
<dbReference type="InterPro" id="IPR013216">
    <property type="entry name" value="Methyltransf_11"/>
</dbReference>
<dbReference type="GeneID" id="75106007"/>
<dbReference type="GO" id="GO:0032259">
    <property type="term" value="P:methylation"/>
    <property type="evidence" value="ECO:0007669"/>
    <property type="project" value="UniProtKB-KW"/>
</dbReference>
<dbReference type="EMBL" id="CP104550">
    <property type="protein sequence ID" value="UXH32115.1"/>
    <property type="molecule type" value="Genomic_DNA"/>
</dbReference>
<dbReference type="Gene3D" id="3.40.50.150">
    <property type="entry name" value="Vaccinia Virus protein VP39"/>
    <property type="match status" value="1"/>
</dbReference>
<evidence type="ECO:0000259" key="1">
    <source>
        <dbReference type="Pfam" id="PF08241"/>
    </source>
</evidence>
<dbReference type="RefSeq" id="WP_074358529.1">
    <property type="nucleotide sequence ID" value="NZ_CP104550.1"/>
</dbReference>
<keyword evidence="4" id="KW-1185">Reference proteome</keyword>
<dbReference type="EMBL" id="JAXUHJ010000009">
    <property type="protein sequence ID" value="MEJ8543064.1"/>
    <property type="molecule type" value="Genomic_DNA"/>
</dbReference>
<evidence type="ECO:0000313" key="3">
    <source>
        <dbReference type="EMBL" id="UXH32115.1"/>
    </source>
</evidence>
<dbReference type="CDD" id="cd02440">
    <property type="entry name" value="AdoMet_MTases"/>
    <property type="match status" value="1"/>
</dbReference>
<dbReference type="Pfam" id="PF08241">
    <property type="entry name" value="Methyltransf_11"/>
    <property type="match status" value="1"/>
</dbReference>
<feature type="domain" description="Methyltransferase type 11" evidence="1">
    <location>
        <begin position="32"/>
        <end position="133"/>
    </location>
</feature>
<dbReference type="GeneID" id="58978064"/>
<dbReference type="GO" id="GO:0008757">
    <property type="term" value="F:S-adenosylmethionine-dependent methyltransferase activity"/>
    <property type="evidence" value="ECO:0007669"/>
    <property type="project" value="InterPro"/>
</dbReference>
<keyword evidence="3" id="KW-0489">Methyltransferase</keyword>
<dbReference type="AlphaFoldDB" id="A0A9E7RV05"/>
<dbReference type="Proteomes" id="UP001065373">
    <property type="component" value="Chromosome"/>
</dbReference>
<dbReference type="SUPFAM" id="SSF53335">
    <property type="entry name" value="S-adenosyl-L-methionine-dependent methyltransferases"/>
    <property type="match status" value="1"/>
</dbReference>
<dbReference type="Proteomes" id="UP001369247">
    <property type="component" value="Unassembled WGS sequence"/>
</dbReference>
<accession>A0A9E7RV05</accession>
<keyword evidence="2" id="KW-0808">Transferase</keyword>
<proteinExistence type="predicted"/>
<dbReference type="KEGG" id="mwo:MWSIV6_0407"/>
<sequence length="186" mass="20286">MGHVHAGKSTRDLIDAEDLMKLLPLGSGDTFLDAGCGDGFISIEASGVVGDGGMVIAVDIYPESVEKLKARIGDRTNITPLVADITRKMPIDDSTVDLYFMANVFHGTVANDEVEPLMAEIRRLLRGDGKLAIVDFKRIPDTPGPPMDIRLSEDRVREILEEHGFNVRDVLDAGPYHYMIIASPVP</sequence>
<dbReference type="InterPro" id="IPR029063">
    <property type="entry name" value="SAM-dependent_MTases_sf"/>
</dbReference>
<evidence type="ECO:0000313" key="2">
    <source>
        <dbReference type="EMBL" id="MEJ8543064.1"/>
    </source>
</evidence>
<reference evidence="3" key="1">
    <citation type="submission" date="2022-09" db="EMBL/GenBank/DDBJ databases">
        <title>Characterization of three MwoI isoschizomers from sequenced genome and metagenomes.</title>
        <authorList>
            <person name="Fomenkov A."/>
            <person name="Xu S.Y."/>
            <person name="Roberts R.J."/>
        </authorList>
    </citation>
    <scope>NUCLEOTIDE SEQUENCE</scope>
    <source>
        <strain evidence="3">DSM 2970</strain>
    </source>
</reference>
<evidence type="ECO:0000313" key="4">
    <source>
        <dbReference type="Proteomes" id="UP001369247"/>
    </source>
</evidence>
<gene>
    <name evidence="3" type="ORF">N5910_02105</name>
    <name evidence="2" type="ORF">U2150_06120</name>
</gene>
<name>A0A9E7RV05_METWO</name>